<sequence>MFKKTLVALALSGLSTAALAADVTGANDQVSVEGALNAGELVVDSTATPAKSDITAPAFKQGSEYIVNDVVAITVSGAKFDTTVDPVLSTSGANATFAFVDYQGDNVARFRVSTANSAKGDTLTLTKFTIDTEGATAKTKVSFSSKAISVNPSIGDYDASKATSTAPAFTYVSQLTADLTKFNGIITTSKGRQEFTDGLKDVLTVDLTNNSGAKVPLTFTKLTHVLKGSDFSFAMDFDADEDGKLSAAELGNALTIASTSGATADTFAAKLNDNMTELTITQTIDSNTAEVDSFSVTANVKGQAAKGSVLTKQSFTIESTAVTASTGTASIPAASAGAWTLDGSSDDIELMPFGTEYAQSITVANRGTVEGAITVTLKAEGKTYTKELTQMAAANSVTNISLEVAAFAKESGITGNAHVNVVVNAPKDNIGVKGVYYHKASADRVLTY</sequence>
<proteinExistence type="predicted"/>
<organism evidence="3 4">
    <name type="scientific">Pseudoalteromonas gelatinilytica</name>
    <dbReference type="NCBI Taxonomy" id="1703256"/>
    <lineage>
        <taxon>Bacteria</taxon>
        <taxon>Pseudomonadati</taxon>
        <taxon>Pseudomonadota</taxon>
        <taxon>Gammaproteobacteria</taxon>
        <taxon>Alteromonadales</taxon>
        <taxon>Pseudoalteromonadaceae</taxon>
        <taxon>Pseudoalteromonas</taxon>
    </lineage>
</organism>
<dbReference type="InterPro" id="IPR018247">
    <property type="entry name" value="EF_Hand_1_Ca_BS"/>
</dbReference>
<dbReference type="EMBL" id="QYSE01000001">
    <property type="protein sequence ID" value="RJF38019.1"/>
    <property type="molecule type" value="Genomic_DNA"/>
</dbReference>
<evidence type="ECO:0000256" key="1">
    <source>
        <dbReference type="SAM" id="SignalP"/>
    </source>
</evidence>
<accession>A0A3A3EPH0</accession>
<comment type="caution">
    <text evidence="3">The sequence shown here is derived from an EMBL/GenBank/DDBJ whole genome shotgun (WGS) entry which is preliminary data.</text>
</comment>
<dbReference type="AlphaFoldDB" id="A0A3A3EPH0"/>
<reference evidence="3 4" key="1">
    <citation type="submission" date="2018-09" db="EMBL/GenBank/DDBJ databases">
        <title>Identification of marine bacteria producing industrial enzymes.</title>
        <authorList>
            <person name="Cheng T.H."/>
            <person name="Saidin J."/>
            <person name="Muhd D.D."/>
            <person name="Isa M.N.M."/>
            <person name="Bakar M.F.A."/>
            <person name="Ismail N."/>
        </authorList>
    </citation>
    <scope>NUCLEOTIDE SEQUENCE [LARGE SCALE GENOMIC DNA]</scope>
    <source>
        <strain evidence="3 4">MNAD 1.6</strain>
    </source>
</reference>
<evidence type="ECO:0000313" key="3">
    <source>
        <dbReference type="EMBL" id="RJF38019.1"/>
    </source>
</evidence>
<dbReference type="InterPro" id="IPR045689">
    <property type="entry name" value="Slr4"/>
</dbReference>
<keyword evidence="1" id="KW-0732">Signal</keyword>
<dbReference type="Proteomes" id="UP000265938">
    <property type="component" value="Unassembled WGS sequence"/>
</dbReference>
<dbReference type="Pfam" id="PF19526">
    <property type="entry name" value="Slr4"/>
    <property type="match status" value="1"/>
</dbReference>
<protein>
    <recommendedName>
        <fullName evidence="2">EF-hand domain-containing protein</fullName>
    </recommendedName>
</protein>
<dbReference type="PROSITE" id="PS50222">
    <property type="entry name" value="EF_HAND_2"/>
    <property type="match status" value="1"/>
</dbReference>
<dbReference type="InterPro" id="IPR002048">
    <property type="entry name" value="EF_hand_dom"/>
</dbReference>
<feature type="domain" description="EF-hand" evidence="2">
    <location>
        <begin position="236"/>
        <end position="260"/>
    </location>
</feature>
<name>A0A3A3EPH0_9GAMM</name>
<gene>
    <name evidence="3" type="ORF">D4741_08140</name>
</gene>
<dbReference type="CDD" id="cd22554">
    <property type="entry name" value="Slr4-like"/>
    <property type="match status" value="1"/>
</dbReference>
<dbReference type="PROSITE" id="PS00018">
    <property type="entry name" value="EF_HAND_1"/>
    <property type="match status" value="1"/>
</dbReference>
<dbReference type="GO" id="GO:0005509">
    <property type="term" value="F:calcium ion binding"/>
    <property type="evidence" value="ECO:0007669"/>
    <property type="project" value="InterPro"/>
</dbReference>
<feature type="chain" id="PRO_5017297778" description="EF-hand domain-containing protein" evidence="1">
    <location>
        <begin position="21"/>
        <end position="448"/>
    </location>
</feature>
<dbReference type="RefSeq" id="WP_119852593.1">
    <property type="nucleotide sequence ID" value="NZ_QYSE01000001.1"/>
</dbReference>
<feature type="signal peptide" evidence="1">
    <location>
        <begin position="1"/>
        <end position="20"/>
    </location>
</feature>
<evidence type="ECO:0000313" key="4">
    <source>
        <dbReference type="Proteomes" id="UP000265938"/>
    </source>
</evidence>
<evidence type="ECO:0000259" key="2">
    <source>
        <dbReference type="PROSITE" id="PS50222"/>
    </source>
</evidence>